<keyword evidence="1" id="KW-1133">Transmembrane helix</keyword>
<organism evidence="2 3">
    <name type="scientific">Candidatus Andersenbacteria bacterium RIFCSPHIGHO2_12_FULL_45_11b</name>
    <dbReference type="NCBI Taxonomy" id="1797282"/>
    <lineage>
        <taxon>Bacteria</taxon>
        <taxon>Candidatus Anderseniibacteriota</taxon>
    </lineage>
</organism>
<name>A0A1G1XAW3_9BACT</name>
<evidence type="ECO:0000313" key="2">
    <source>
        <dbReference type="EMBL" id="OGY37215.1"/>
    </source>
</evidence>
<reference evidence="2 3" key="1">
    <citation type="journal article" date="2016" name="Nat. Commun.">
        <title>Thousands of microbial genomes shed light on interconnected biogeochemical processes in an aquifer system.</title>
        <authorList>
            <person name="Anantharaman K."/>
            <person name="Brown C.T."/>
            <person name="Hug L.A."/>
            <person name="Sharon I."/>
            <person name="Castelle C.J."/>
            <person name="Probst A.J."/>
            <person name="Thomas B.C."/>
            <person name="Singh A."/>
            <person name="Wilkins M.J."/>
            <person name="Karaoz U."/>
            <person name="Brodie E.L."/>
            <person name="Williams K.H."/>
            <person name="Hubbard S.S."/>
            <person name="Banfield J.F."/>
        </authorList>
    </citation>
    <scope>NUCLEOTIDE SEQUENCE [LARGE SCALE GENOMIC DNA]</scope>
</reference>
<sequence length="181" mass="20384">MFLLDIAFGLFVAVIASLVCGFEPSIWLIIAGVAGAILPDWDMALYLLLGGKLDQFAHRHRDISHYPMITIPIAIVAVSHFCGQEYATVVAIAMLCHYFGDSFSIGWGIQWLGPIVPLYFAYRAVGADVPRFFAWTQKEQDHVASLFGDPQWATQKKRWEYDAILLIVVLAITVFWYVRTV</sequence>
<dbReference type="InterPro" id="IPR007404">
    <property type="entry name" value="YdjM-like"/>
</dbReference>
<dbReference type="EMBL" id="MHHS01000016">
    <property type="protein sequence ID" value="OGY37215.1"/>
    <property type="molecule type" value="Genomic_DNA"/>
</dbReference>
<gene>
    <name evidence="2" type="ORF">A3E36_01295</name>
</gene>
<dbReference type="Pfam" id="PF04307">
    <property type="entry name" value="YdjM"/>
    <property type="match status" value="1"/>
</dbReference>
<accession>A0A1G1XAW3</accession>
<evidence type="ECO:0000313" key="3">
    <source>
        <dbReference type="Proteomes" id="UP000177941"/>
    </source>
</evidence>
<feature type="transmembrane region" description="Helical" evidence="1">
    <location>
        <begin position="161"/>
        <end position="178"/>
    </location>
</feature>
<dbReference type="Proteomes" id="UP000177941">
    <property type="component" value="Unassembled WGS sequence"/>
</dbReference>
<protein>
    <recommendedName>
        <fullName evidence="4">Metal-dependent hydrolase</fullName>
    </recommendedName>
</protein>
<comment type="caution">
    <text evidence="2">The sequence shown here is derived from an EMBL/GenBank/DDBJ whole genome shotgun (WGS) entry which is preliminary data.</text>
</comment>
<keyword evidence="1" id="KW-0472">Membrane</keyword>
<feature type="transmembrane region" description="Helical" evidence="1">
    <location>
        <begin position="26"/>
        <end position="49"/>
    </location>
</feature>
<keyword evidence="1" id="KW-0812">Transmembrane</keyword>
<dbReference type="AlphaFoldDB" id="A0A1G1XAW3"/>
<evidence type="ECO:0008006" key="4">
    <source>
        <dbReference type="Google" id="ProtNLM"/>
    </source>
</evidence>
<evidence type="ECO:0000256" key="1">
    <source>
        <dbReference type="SAM" id="Phobius"/>
    </source>
</evidence>
<proteinExistence type="predicted"/>